<dbReference type="RefSeq" id="WP_179772146.1">
    <property type="nucleotide sequence ID" value="NZ_JACCFK010000001.1"/>
</dbReference>
<dbReference type="InterPro" id="IPR022536">
    <property type="entry name" value="EspC"/>
</dbReference>
<dbReference type="AlphaFoldDB" id="A0A853AYY8"/>
<evidence type="ECO:0000313" key="2">
    <source>
        <dbReference type="Proteomes" id="UP000549616"/>
    </source>
</evidence>
<proteinExistence type="predicted"/>
<dbReference type="GO" id="GO:0009306">
    <property type="term" value="P:protein secretion"/>
    <property type="evidence" value="ECO:0007669"/>
    <property type="project" value="InterPro"/>
</dbReference>
<name>A0A853AYY8_9PSEU</name>
<dbReference type="Proteomes" id="UP000549616">
    <property type="component" value="Unassembled WGS sequence"/>
</dbReference>
<dbReference type="InterPro" id="IPR036689">
    <property type="entry name" value="ESAT-6-like_sf"/>
</dbReference>
<evidence type="ECO:0000313" key="1">
    <source>
        <dbReference type="EMBL" id="NYI87814.1"/>
    </source>
</evidence>
<reference evidence="1 2" key="1">
    <citation type="submission" date="2020-07" db="EMBL/GenBank/DDBJ databases">
        <title>Sequencing the genomes of 1000 actinobacteria strains.</title>
        <authorList>
            <person name="Klenk H.-P."/>
        </authorList>
    </citation>
    <scope>NUCLEOTIDE SEQUENCE [LARGE SCALE GENOMIC DNA]</scope>
    <source>
        <strain evidence="1 2">DSM 104006</strain>
    </source>
</reference>
<keyword evidence="2" id="KW-1185">Reference proteome</keyword>
<dbReference type="Pfam" id="PF10824">
    <property type="entry name" value="T7SS_ESX_EspC"/>
    <property type="match status" value="1"/>
</dbReference>
<sequence>MSGGFSVDVAALRRTAAAAAGQTSRVDALRRSLGEADVPAVSWGLLGQPVVHTVYKDLLDQLKDHLTQMTEGYQAIGAKLTTAADRYDGMDAEVVDAFEGIGEDLDEAAEGAI</sequence>
<protein>
    <submittedName>
        <fullName evidence="1">Uncharacterized protein YukE</fullName>
    </submittedName>
</protein>
<dbReference type="SUPFAM" id="SSF140453">
    <property type="entry name" value="EsxAB dimer-like"/>
    <property type="match status" value="1"/>
</dbReference>
<organism evidence="1 2">
    <name type="scientific">Amycolatopsis endophytica</name>
    <dbReference type="NCBI Taxonomy" id="860233"/>
    <lineage>
        <taxon>Bacteria</taxon>
        <taxon>Bacillati</taxon>
        <taxon>Actinomycetota</taxon>
        <taxon>Actinomycetes</taxon>
        <taxon>Pseudonocardiales</taxon>
        <taxon>Pseudonocardiaceae</taxon>
        <taxon>Amycolatopsis</taxon>
    </lineage>
</organism>
<dbReference type="EMBL" id="JACCFK010000001">
    <property type="protein sequence ID" value="NYI87814.1"/>
    <property type="molecule type" value="Genomic_DNA"/>
</dbReference>
<dbReference type="Gene3D" id="1.10.287.1060">
    <property type="entry name" value="ESAT-6-like"/>
    <property type="match status" value="1"/>
</dbReference>
<gene>
    <name evidence="1" type="ORF">HNR02_001137</name>
</gene>
<accession>A0A853AYY8</accession>
<comment type="caution">
    <text evidence="1">The sequence shown here is derived from an EMBL/GenBank/DDBJ whole genome shotgun (WGS) entry which is preliminary data.</text>
</comment>